<evidence type="ECO:0000313" key="2">
    <source>
        <dbReference type="Proteomes" id="UP000823674"/>
    </source>
</evidence>
<organism evidence="1 2">
    <name type="scientific">Brassica rapa subsp. trilocularis</name>
    <dbReference type="NCBI Taxonomy" id="1813537"/>
    <lineage>
        <taxon>Eukaryota</taxon>
        <taxon>Viridiplantae</taxon>
        <taxon>Streptophyta</taxon>
        <taxon>Embryophyta</taxon>
        <taxon>Tracheophyta</taxon>
        <taxon>Spermatophyta</taxon>
        <taxon>Magnoliopsida</taxon>
        <taxon>eudicotyledons</taxon>
        <taxon>Gunneridae</taxon>
        <taxon>Pentapetalae</taxon>
        <taxon>rosids</taxon>
        <taxon>malvids</taxon>
        <taxon>Brassicales</taxon>
        <taxon>Brassicaceae</taxon>
        <taxon>Brassiceae</taxon>
        <taxon>Brassica</taxon>
    </lineage>
</organism>
<evidence type="ECO:0000313" key="1">
    <source>
        <dbReference type="EMBL" id="KAG5375988.1"/>
    </source>
</evidence>
<keyword evidence="2" id="KW-1185">Reference proteome</keyword>
<comment type="caution">
    <text evidence="1">The sequence shown here is derived from an EMBL/GenBank/DDBJ whole genome shotgun (WGS) entry which is preliminary data.</text>
</comment>
<accession>A0ABQ7KSF7</accession>
<protein>
    <submittedName>
        <fullName evidence="1">Uncharacterized protein</fullName>
    </submittedName>
</protein>
<proteinExistence type="predicted"/>
<name>A0ABQ7KSF7_BRACM</name>
<gene>
    <name evidence="1" type="primary">A10g505070.1_BraROA</name>
    <name evidence="1" type="ORF">IGI04_040584</name>
</gene>
<dbReference type="EMBL" id="JADBGQ010000010">
    <property type="protein sequence ID" value="KAG5375988.1"/>
    <property type="molecule type" value="Genomic_DNA"/>
</dbReference>
<reference evidence="1 2" key="1">
    <citation type="submission" date="2021-03" db="EMBL/GenBank/DDBJ databases">
        <authorList>
            <person name="King G.J."/>
            <person name="Bancroft I."/>
            <person name="Baten A."/>
            <person name="Bloomfield J."/>
            <person name="Borpatragohain P."/>
            <person name="He Z."/>
            <person name="Irish N."/>
            <person name="Irwin J."/>
            <person name="Liu K."/>
            <person name="Mauleon R.P."/>
            <person name="Moore J."/>
            <person name="Morris R."/>
            <person name="Ostergaard L."/>
            <person name="Wang B."/>
            <person name="Wells R."/>
        </authorList>
    </citation>
    <scope>NUCLEOTIDE SEQUENCE [LARGE SCALE GENOMIC DNA]</scope>
    <source>
        <strain evidence="1">R-o-18</strain>
        <tissue evidence="1">Leaf</tissue>
    </source>
</reference>
<dbReference type="Proteomes" id="UP000823674">
    <property type="component" value="Chromosome A10"/>
</dbReference>
<sequence>MEKGMKSKKHEPLGRSSKRVGLEMHWMADEPAGGKEYNLEFFTLNSLTTAPTKRNSQAEQPE</sequence>